<dbReference type="InterPro" id="IPR005467">
    <property type="entry name" value="His_kinase_dom"/>
</dbReference>
<evidence type="ECO:0000259" key="6">
    <source>
        <dbReference type="PROSITE" id="PS50110"/>
    </source>
</evidence>
<evidence type="ECO:0000256" key="3">
    <source>
        <dbReference type="ARBA" id="ARBA00022553"/>
    </source>
</evidence>
<dbReference type="AlphaFoldDB" id="D2DXR8"/>
<evidence type="ECO:0000256" key="2">
    <source>
        <dbReference type="ARBA" id="ARBA00012438"/>
    </source>
</evidence>
<dbReference type="PROSITE" id="PS50109">
    <property type="entry name" value="HIS_KIN"/>
    <property type="match status" value="1"/>
</dbReference>
<dbReference type="Pfam" id="PF00072">
    <property type="entry name" value="Response_reg"/>
    <property type="match status" value="1"/>
</dbReference>
<dbReference type="CDD" id="cd00156">
    <property type="entry name" value="REC"/>
    <property type="match status" value="1"/>
</dbReference>
<dbReference type="InterPro" id="IPR003661">
    <property type="entry name" value="HisK_dim/P_dom"/>
</dbReference>
<dbReference type="SMART" id="SM00448">
    <property type="entry name" value="REC"/>
    <property type="match status" value="1"/>
</dbReference>
<sequence>MFFAWSLAVGGGRVSAAPEAQVPVLILISRSPSDTWSVAELDGMKRTLAAARPPVASIAEYMDFQNPAPDGYDAELVNYYRTKFAQQKFRVVLGADEPALDFLIRHRDTLFPEAQVVFCGVSKFDPALRTDRPWLTGMLESNDPAASYRLALSLQPGLKRIVILDDRTLTGQSTKKRIEQDEPEATERVPLEIVRADTAHALFTVVENLAPDTAVLLTRSQITRRMGPELLAQCPVPIYGQRSPTHVGAMLGGVVIDGERHGEAAARMGLRLLAGESAADLPTVIDSPKTVMVDYAQMRRFGLPFAALPPGAEILNRPRHVWEVYPDATRIAVIALTFLVILAGCLAWALAQKRRGAAALKSSLSLLHATLDASADGVLVVDSKGRVSGFNRRFGELWGIPQALVDRRDDAELLAFAIDQLKDPAAFLRRVQELYATPAAESSEVIEFRDGRVFDRRSRPQQLDGKIVGRVWTFTDITARSQAEQARLALEAKLSHTHRLEALGTLAGGIAHDFNNLLTAIMGYTHLAHSSLGEEHPVRPDLEAVLTASERARNLVQQILTFSRKSPFERRPVQLAPVVRDAVHLLRATTPAAVEIHCEVDGNDDVVLADSSQVHQAILNLGTNAVHAMHGAPGTITVQLDTVEVAPQFGDDHPQLGKRSCLCVTVRDTGQGMDAETLRRVFDPFFTTKAPGEGTGLGLAVVHGIMQNHEGAVTLESKVGEGTTARLFFPLVEAPVEDEPTPPVSAVGRHAGRVLLVDDELPVLRVAEQLLQRLGYEVTACCGPAAALEILRQDTTFFDVVLTDLNMPQMTGTDVAAEIRRIAPEIGIVLATGYLGDGAVEERAAEIGIEEIVAKPYTPAALGGAVQHAIAKALARRDGELAHAPS</sequence>
<dbReference type="SUPFAM" id="SSF52172">
    <property type="entry name" value="CheY-like"/>
    <property type="match status" value="1"/>
</dbReference>
<dbReference type="Pfam" id="PF02518">
    <property type="entry name" value="HATPase_c"/>
    <property type="match status" value="1"/>
</dbReference>
<dbReference type="SUPFAM" id="SSF55785">
    <property type="entry name" value="PYP-like sensor domain (PAS domain)"/>
    <property type="match status" value="1"/>
</dbReference>
<dbReference type="NCBIfam" id="TIGR00229">
    <property type="entry name" value="sensory_box"/>
    <property type="match status" value="1"/>
</dbReference>
<comment type="catalytic activity">
    <reaction evidence="1">
        <text>ATP + protein L-histidine = ADP + protein N-phospho-L-histidine.</text>
        <dbReference type="EC" id="2.7.13.3"/>
    </reaction>
</comment>
<dbReference type="SUPFAM" id="SSF55874">
    <property type="entry name" value="ATPase domain of HSP90 chaperone/DNA topoisomerase II/histidine kinase"/>
    <property type="match status" value="1"/>
</dbReference>
<dbReference type="SUPFAM" id="SSF47384">
    <property type="entry name" value="Homodimeric domain of signal transducing histidine kinase"/>
    <property type="match status" value="1"/>
</dbReference>
<dbReference type="SMART" id="SM00388">
    <property type="entry name" value="HisKA"/>
    <property type="match status" value="1"/>
</dbReference>
<dbReference type="SMART" id="SM00091">
    <property type="entry name" value="PAS"/>
    <property type="match status" value="1"/>
</dbReference>
<dbReference type="CDD" id="cd00082">
    <property type="entry name" value="HisKA"/>
    <property type="match status" value="1"/>
</dbReference>
<name>D2DXR8_9BACT</name>
<protein>
    <recommendedName>
        <fullName evidence="2">histidine kinase</fullName>
        <ecNumber evidence="2">2.7.13.3</ecNumber>
    </recommendedName>
</protein>
<evidence type="ECO:0000259" key="7">
    <source>
        <dbReference type="PROSITE" id="PS50112"/>
    </source>
</evidence>
<dbReference type="EMBL" id="FJ872373">
    <property type="protein sequence ID" value="ACO70891.1"/>
    <property type="molecule type" value="Genomic_DNA"/>
</dbReference>
<feature type="modified residue" description="4-aspartylphosphate" evidence="4">
    <location>
        <position position="804"/>
    </location>
</feature>
<dbReference type="PANTHER" id="PTHR43065">
    <property type="entry name" value="SENSOR HISTIDINE KINASE"/>
    <property type="match status" value="1"/>
</dbReference>
<dbReference type="Gene3D" id="1.10.287.130">
    <property type="match status" value="1"/>
</dbReference>
<dbReference type="InterPro" id="IPR003594">
    <property type="entry name" value="HATPase_dom"/>
</dbReference>
<dbReference type="Pfam" id="PF12860">
    <property type="entry name" value="PAS_7"/>
    <property type="match status" value="1"/>
</dbReference>
<dbReference type="Pfam" id="PF00512">
    <property type="entry name" value="HisKA"/>
    <property type="match status" value="1"/>
</dbReference>
<evidence type="ECO:0000259" key="5">
    <source>
        <dbReference type="PROSITE" id="PS50109"/>
    </source>
</evidence>
<dbReference type="PROSITE" id="PS50112">
    <property type="entry name" value="PAS"/>
    <property type="match status" value="1"/>
</dbReference>
<dbReference type="InterPro" id="IPR036890">
    <property type="entry name" value="HATPase_C_sf"/>
</dbReference>
<dbReference type="Gene3D" id="3.30.565.10">
    <property type="entry name" value="Histidine kinase-like ATPase, C-terminal domain"/>
    <property type="match status" value="1"/>
</dbReference>
<evidence type="ECO:0000256" key="4">
    <source>
        <dbReference type="PROSITE-ProRule" id="PRU00169"/>
    </source>
</evidence>
<reference evidence="8" key="1">
    <citation type="journal article" date="2010" name="FEMS Microbiol. Ecol.">
        <title>Phylogenetic and metagenomic analysis of Verrucomicrobia in former agricultural grassland soil.</title>
        <authorList>
            <person name="Kielak A."/>
            <person name="Rodrigues J.L.M."/>
            <person name="Kuramae E.E."/>
            <person name="Chain P.S.G."/>
            <person name="van Veen J.A."/>
            <person name="Kowalchuk G.A."/>
        </authorList>
    </citation>
    <scope>NUCLEOTIDE SEQUENCE</scope>
</reference>
<dbReference type="EC" id="2.7.13.3" evidence="2"/>
<dbReference type="InterPro" id="IPR001789">
    <property type="entry name" value="Sig_transdc_resp-reg_receiver"/>
</dbReference>
<dbReference type="PRINTS" id="PR00344">
    <property type="entry name" value="BCTRLSENSOR"/>
</dbReference>
<dbReference type="SMART" id="SM00387">
    <property type="entry name" value="HATPase_c"/>
    <property type="match status" value="1"/>
</dbReference>
<feature type="domain" description="PAS" evidence="7">
    <location>
        <begin position="363"/>
        <end position="400"/>
    </location>
</feature>
<dbReference type="InterPro" id="IPR000014">
    <property type="entry name" value="PAS"/>
</dbReference>
<dbReference type="PANTHER" id="PTHR43065:SF42">
    <property type="entry name" value="TWO-COMPONENT SENSOR PPRA"/>
    <property type="match status" value="1"/>
</dbReference>
<dbReference type="CDD" id="cd00130">
    <property type="entry name" value="PAS"/>
    <property type="match status" value="1"/>
</dbReference>
<dbReference type="InterPro" id="IPR035965">
    <property type="entry name" value="PAS-like_dom_sf"/>
</dbReference>
<keyword evidence="3 4" id="KW-0597">Phosphoprotein</keyword>
<dbReference type="InterPro" id="IPR036097">
    <property type="entry name" value="HisK_dim/P_sf"/>
</dbReference>
<dbReference type="InterPro" id="IPR004358">
    <property type="entry name" value="Sig_transdc_His_kin-like_C"/>
</dbReference>
<feature type="domain" description="Histidine kinase" evidence="5">
    <location>
        <begin position="509"/>
        <end position="733"/>
    </location>
</feature>
<evidence type="ECO:0000256" key="1">
    <source>
        <dbReference type="ARBA" id="ARBA00000085"/>
    </source>
</evidence>
<accession>D2DXR8</accession>
<evidence type="ECO:0000313" key="8">
    <source>
        <dbReference type="EMBL" id="ACO70891.1"/>
    </source>
</evidence>
<dbReference type="Gene3D" id="3.40.50.2300">
    <property type="match status" value="3"/>
</dbReference>
<feature type="domain" description="Response regulatory" evidence="6">
    <location>
        <begin position="753"/>
        <end position="870"/>
    </location>
</feature>
<dbReference type="Gene3D" id="3.30.450.20">
    <property type="entry name" value="PAS domain"/>
    <property type="match status" value="1"/>
</dbReference>
<proteinExistence type="predicted"/>
<dbReference type="GO" id="GO:0000155">
    <property type="term" value="F:phosphorelay sensor kinase activity"/>
    <property type="evidence" value="ECO:0007669"/>
    <property type="project" value="InterPro"/>
</dbReference>
<dbReference type="PROSITE" id="PS50110">
    <property type="entry name" value="RESPONSE_REGULATORY"/>
    <property type="match status" value="1"/>
</dbReference>
<organism evidence="8">
    <name type="scientific">uncultured Verrucomicrobiota bacterium</name>
    <dbReference type="NCBI Taxonomy" id="156588"/>
    <lineage>
        <taxon>Bacteria</taxon>
        <taxon>Pseudomonadati</taxon>
        <taxon>Verrucomicrobiota</taxon>
        <taxon>environmental samples</taxon>
    </lineage>
</organism>
<dbReference type="InterPro" id="IPR011006">
    <property type="entry name" value="CheY-like_superfamily"/>
</dbReference>